<dbReference type="Proteomes" id="UP001148662">
    <property type="component" value="Unassembled WGS sequence"/>
</dbReference>
<dbReference type="EMBL" id="JANHOG010000889">
    <property type="protein sequence ID" value="KAJ3550684.1"/>
    <property type="molecule type" value="Genomic_DNA"/>
</dbReference>
<protein>
    <submittedName>
        <fullName evidence="1">Uncharacterized protein</fullName>
    </submittedName>
</protein>
<evidence type="ECO:0000313" key="1">
    <source>
        <dbReference type="EMBL" id="KAJ3550684.1"/>
    </source>
</evidence>
<reference evidence="1" key="1">
    <citation type="submission" date="2022-07" db="EMBL/GenBank/DDBJ databases">
        <title>Genome Sequence of Phlebia brevispora.</title>
        <authorList>
            <person name="Buettner E."/>
        </authorList>
    </citation>
    <scope>NUCLEOTIDE SEQUENCE</scope>
    <source>
        <strain evidence="1">MPL23</strain>
    </source>
</reference>
<proteinExistence type="predicted"/>
<name>A0ACC1T1F4_9APHY</name>
<organism evidence="1 2">
    <name type="scientific">Phlebia brevispora</name>
    <dbReference type="NCBI Taxonomy" id="194682"/>
    <lineage>
        <taxon>Eukaryota</taxon>
        <taxon>Fungi</taxon>
        <taxon>Dikarya</taxon>
        <taxon>Basidiomycota</taxon>
        <taxon>Agaricomycotina</taxon>
        <taxon>Agaricomycetes</taxon>
        <taxon>Polyporales</taxon>
        <taxon>Meruliaceae</taxon>
        <taxon>Phlebia</taxon>
    </lineage>
</organism>
<keyword evidence="2" id="KW-1185">Reference proteome</keyword>
<comment type="caution">
    <text evidence="1">The sequence shown here is derived from an EMBL/GenBank/DDBJ whole genome shotgun (WGS) entry which is preliminary data.</text>
</comment>
<accession>A0ACC1T1F4</accession>
<sequence>MVLSQPLRWSAETSIPILSQCQCESQQRIQRKGAITRHWKAGSLTHTEYGTKITLPPQSRWHPALKHGARCHVAQSIAKALLWRARRALAEADHDHNLQAKRLCTTAYLLTLVWARNGFSLGIGISDAAGGGEVVTGPAGDAFLRESSEASLANEPTENRAGLEDFGEEMSPLAPPEDERTAEASTTSTGQNALQDMSVDDDFGEPVLFNLIREQEELPSDDLHDELPEIRDILRQYGPAAHANVSDPSPLTTFSAVPSRISLRATTYDGKSVLLKRKPRQYLSVLNKTNVSRERMGSLLDVPIHRLLDELSLNTANKIIQVDAQAHGPSAALPSEDAETTLWVDRYRPRRFVDLVGDDRVHREVMSWVKEWDFCVFGKSKGKKRARDEDNPDDYRRPREKLLLISGPPGLGKTTLAHVVAKQAGYVVFEVNASDARSAQVVDDVIQPALEAGKHIKKNKPYLVVIDEIDGATGGSESSTGFIQKLIQLTFDRPGRKKGRKREPEETRPLLRPIICICNDLYHSSLTKLRQHARIIRVGRCNDLHVVNRLRDICEIEGLRADSRALTALVGVAQGDLRGCLNTLQASQLIKARNETVTETVVRRATVGMKAADVSQTAVLNDLFLPMSRKRAKELGIGEEEESRYIGRLSQEVERSGALDKIAIGCFEHYTNLRHHDGNFSRYLKANEWLSIYDLMSGEMRSEREYALMEYLPFTLVPFYPLFQERGASKVERPKADWENYTRTKLNEEIYRSLATCLRTAGTRCEGAYRHLASEDVLRLEVAPMINRIISPPLRPVNSQVIRPEERTVLERLVDIMVSLELRFMQEKSEDGQLVYRLEPPVDVFVTYDGKRAPDLAVSRYAVRHLVAAEIDARLVNRQAEALEKSKGGARSFFSKKRNTVEVAEEEAVAPGDGKLLAGESERGVFKRARRDDKVEEKVPTDFFGRPIVPKKGNRKPSSSRKVPMKRAAVIYRFNEGNSAAVRKPVKVAAFL</sequence>
<gene>
    <name evidence="1" type="ORF">NM688_g5019</name>
</gene>
<evidence type="ECO:0000313" key="2">
    <source>
        <dbReference type="Proteomes" id="UP001148662"/>
    </source>
</evidence>